<evidence type="ECO:0000256" key="10">
    <source>
        <dbReference type="ARBA" id="ARBA00023077"/>
    </source>
</evidence>
<evidence type="ECO:0000259" key="16">
    <source>
        <dbReference type="SMART" id="SM00965"/>
    </source>
</evidence>
<evidence type="ECO:0000256" key="9">
    <source>
        <dbReference type="ARBA" id="ARBA00023065"/>
    </source>
</evidence>
<proteinExistence type="inferred from homology"/>
<keyword evidence="12 17" id="KW-0675">Receptor</keyword>
<keyword evidence="6 14" id="KW-0812">Transmembrane</keyword>
<comment type="caution">
    <text evidence="17">The sequence shown here is derived from an EMBL/GenBank/DDBJ whole genome shotgun (WGS) entry which is preliminary data.</text>
</comment>
<sequence length="332" mass="35279">MPRPARSLHPLALAVLMACAAMPSHAAQPSSPNADVSTVRSFSIPAGDLSQVLNTFSEQAGLALAFDPALTRGKRSSGLQGQYGTDEAIARLLSGSGLRATALSANRYRIETAPEAVEGSLELQATTISGASRLETATGPVTGYVATRGLSATKTDTALIETPQSISVVTKDQMKAQGAENLSQMLRYSAAVVPETRGSTASRLDMLSIRGFSPALYLDGLRMPDNRDAAPQKDVFDLERVEVLRGPASVLYGQASPSGVVNMVSKLPTETPFHEIGLTYGTFNKKRTTFDFGGPIDDQGVYSYRLSGLYDDADGQIEHTETRRQSLASAFT</sequence>
<organism evidence="17 18">
    <name type="scientific">Pseudomonas syringae pv. apii</name>
    <dbReference type="NCBI Taxonomy" id="81036"/>
    <lineage>
        <taxon>Bacteria</taxon>
        <taxon>Pseudomonadati</taxon>
        <taxon>Pseudomonadota</taxon>
        <taxon>Gammaproteobacteria</taxon>
        <taxon>Pseudomonadales</taxon>
        <taxon>Pseudomonadaceae</taxon>
        <taxon>Pseudomonas</taxon>
    </lineage>
</organism>
<evidence type="ECO:0000256" key="1">
    <source>
        <dbReference type="ARBA" id="ARBA00004571"/>
    </source>
</evidence>
<dbReference type="GO" id="GO:0015891">
    <property type="term" value="P:siderophore transport"/>
    <property type="evidence" value="ECO:0007669"/>
    <property type="project" value="UniProtKB-ARBA"/>
</dbReference>
<dbReference type="Proteomes" id="UP000278062">
    <property type="component" value="Unassembled WGS sequence"/>
</dbReference>
<dbReference type="FunFam" id="2.170.130.10:FF:000001">
    <property type="entry name" value="Catecholate siderophore TonB-dependent receptor"/>
    <property type="match status" value="1"/>
</dbReference>
<comment type="similarity">
    <text evidence="2 14">Belongs to the TonB-dependent receptor family.</text>
</comment>
<evidence type="ECO:0000256" key="7">
    <source>
        <dbReference type="ARBA" id="ARBA00022729"/>
    </source>
</evidence>
<evidence type="ECO:0000256" key="15">
    <source>
        <dbReference type="SAM" id="SignalP"/>
    </source>
</evidence>
<protein>
    <submittedName>
        <fullName evidence="17">Putative TonB-dependent siderophore receptor</fullName>
    </submittedName>
</protein>
<dbReference type="SMART" id="SM00965">
    <property type="entry name" value="STN"/>
    <property type="match status" value="1"/>
</dbReference>
<dbReference type="EMBL" id="RBPL01000117">
    <property type="protein sequence ID" value="RMN91674.1"/>
    <property type="molecule type" value="Genomic_DNA"/>
</dbReference>
<dbReference type="PANTHER" id="PTHR32552:SF68">
    <property type="entry name" value="FERRICHROME OUTER MEMBRANE TRANSPORTER_PHAGE RECEPTOR"/>
    <property type="match status" value="1"/>
</dbReference>
<keyword evidence="7 15" id="KW-0732">Signal</keyword>
<dbReference type="InterPro" id="IPR037066">
    <property type="entry name" value="Plug_dom_sf"/>
</dbReference>
<comment type="subcellular location">
    <subcellularLocation>
        <location evidence="1 14">Cell outer membrane</location>
        <topology evidence="1 14">Multi-pass membrane protein</topology>
    </subcellularLocation>
</comment>
<keyword evidence="13 14" id="KW-0998">Cell outer membrane</keyword>
<dbReference type="InterPro" id="IPR039426">
    <property type="entry name" value="TonB-dep_rcpt-like"/>
</dbReference>
<dbReference type="GO" id="GO:0009279">
    <property type="term" value="C:cell outer membrane"/>
    <property type="evidence" value="ECO:0007669"/>
    <property type="project" value="UniProtKB-SubCell"/>
</dbReference>
<feature type="domain" description="Secretin/TonB short N-terminal" evidence="16">
    <location>
        <begin position="62"/>
        <end position="113"/>
    </location>
</feature>
<dbReference type="InterPro" id="IPR036942">
    <property type="entry name" value="Beta-barrel_TonB_sf"/>
</dbReference>
<keyword evidence="10" id="KW-0798">TonB box</keyword>
<dbReference type="GO" id="GO:0015344">
    <property type="term" value="F:siderophore uptake transmembrane transporter activity"/>
    <property type="evidence" value="ECO:0007669"/>
    <property type="project" value="TreeGrafter"/>
</dbReference>
<keyword evidence="11 14" id="KW-0472">Membrane</keyword>
<dbReference type="PROSITE" id="PS52016">
    <property type="entry name" value="TONB_DEPENDENT_REC_3"/>
    <property type="match status" value="1"/>
</dbReference>
<dbReference type="PANTHER" id="PTHR32552">
    <property type="entry name" value="FERRICHROME IRON RECEPTOR-RELATED"/>
    <property type="match status" value="1"/>
</dbReference>
<keyword evidence="4 14" id="KW-1134">Transmembrane beta strand</keyword>
<reference evidence="17 18" key="1">
    <citation type="submission" date="2018-08" db="EMBL/GenBank/DDBJ databases">
        <title>Recombination of ecologically and evolutionarily significant loci maintains genetic cohesion in the Pseudomonas syringae species complex.</title>
        <authorList>
            <person name="Dillon M."/>
            <person name="Thakur S."/>
            <person name="Almeida R.N.D."/>
            <person name="Weir B.S."/>
            <person name="Guttman D.S."/>
        </authorList>
    </citation>
    <scope>NUCLEOTIDE SEQUENCE [LARGE SCALE GENOMIC DNA]</scope>
    <source>
        <strain evidence="17 18">1089_5</strain>
    </source>
</reference>
<keyword evidence="5" id="KW-0410">Iron transport</keyword>
<dbReference type="SUPFAM" id="SSF56935">
    <property type="entry name" value="Porins"/>
    <property type="match status" value="1"/>
</dbReference>
<evidence type="ECO:0000256" key="11">
    <source>
        <dbReference type="ARBA" id="ARBA00023136"/>
    </source>
</evidence>
<accession>A0A3M3MWH4</accession>
<dbReference type="InterPro" id="IPR012910">
    <property type="entry name" value="Plug_dom"/>
</dbReference>
<dbReference type="Pfam" id="PF07660">
    <property type="entry name" value="STN"/>
    <property type="match status" value="1"/>
</dbReference>
<evidence type="ECO:0000256" key="8">
    <source>
        <dbReference type="ARBA" id="ARBA00023004"/>
    </source>
</evidence>
<dbReference type="InterPro" id="IPR011662">
    <property type="entry name" value="Secretin/TonB_short_N"/>
</dbReference>
<dbReference type="Gene3D" id="2.40.170.20">
    <property type="entry name" value="TonB-dependent receptor, beta-barrel domain"/>
    <property type="match status" value="1"/>
</dbReference>
<evidence type="ECO:0000256" key="5">
    <source>
        <dbReference type="ARBA" id="ARBA00022496"/>
    </source>
</evidence>
<keyword evidence="8" id="KW-0408">Iron</keyword>
<keyword evidence="3 14" id="KW-0813">Transport</keyword>
<evidence type="ECO:0000256" key="3">
    <source>
        <dbReference type="ARBA" id="ARBA00022448"/>
    </source>
</evidence>
<evidence type="ECO:0000256" key="13">
    <source>
        <dbReference type="ARBA" id="ARBA00023237"/>
    </source>
</evidence>
<evidence type="ECO:0000256" key="4">
    <source>
        <dbReference type="ARBA" id="ARBA00022452"/>
    </source>
</evidence>
<dbReference type="AlphaFoldDB" id="A0A3M3MWH4"/>
<evidence type="ECO:0000313" key="18">
    <source>
        <dbReference type="Proteomes" id="UP000278062"/>
    </source>
</evidence>
<feature type="signal peptide" evidence="15">
    <location>
        <begin position="1"/>
        <end position="26"/>
    </location>
</feature>
<dbReference type="Gene3D" id="3.55.50.30">
    <property type="match status" value="1"/>
</dbReference>
<dbReference type="Pfam" id="PF07715">
    <property type="entry name" value="Plug"/>
    <property type="match status" value="1"/>
</dbReference>
<feature type="chain" id="PRO_5030078263" evidence="15">
    <location>
        <begin position="27"/>
        <end position="332"/>
    </location>
</feature>
<evidence type="ECO:0000313" key="17">
    <source>
        <dbReference type="EMBL" id="RMN91674.1"/>
    </source>
</evidence>
<gene>
    <name evidence="17" type="ORF">ALQ49_01954</name>
</gene>
<name>A0A3M3MWH4_9PSED</name>
<evidence type="ECO:0000256" key="14">
    <source>
        <dbReference type="PROSITE-ProRule" id="PRU01360"/>
    </source>
</evidence>
<evidence type="ECO:0000256" key="12">
    <source>
        <dbReference type="ARBA" id="ARBA00023170"/>
    </source>
</evidence>
<evidence type="ECO:0000256" key="2">
    <source>
        <dbReference type="ARBA" id="ARBA00009810"/>
    </source>
</evidence>
<keyword evidence="9" id="KW-0406">Ion transport</keyword>
<dbReference type="Gene3D" id="2.170.130.10">
    <property type="entry name" value="TonB-dependent receptor, plug domain"/>
    <property type="match status" value="1"/>
</dbReference>
<evidence type="ECO:0000256" key="6">
    <source>
        <dbReference type="ARBA" id="ARBA00022692"/>
    </source>
</evidence>
<dbReference type="PROSITE" id="PS51257">
    <property type="entry name" value="PROKAR_LIPOPROTEIN"/>
    <property type="match status" value="1"/>
</dbReference>